<evidence type="ECO:0000313" key="3">
    <source>
        <dbReference type="EMBL" id="CAK9046258.1"/>
    </source>
</evidence>
<evidence type="ECO:0000256" key="1">
    <source>
        <dbReference type="ARBA" id="ARBA00022679"/>
    </source>
</evidence>
<proteinExistence type="predicted"/>
<dbReference type="SUPFAM" id="SSF53448">
    <property type="entry name" value="Nucleotide-diphospho-sugar transferases"/>
    <property type="match status" value="2"/>
</dbReference>
<feature type="region of interest" description="Disordered" evidence="2">
    <location>
        <begin position="295"/>
        <end position="316"/>
    </location>
</feature>
<dbReference type="Gene3D" id="3.90.550.20">
    <property type="match status" value="2"/>
</dbReference>
<protein>
    <submittedName>
        <fullName evidence="3">C3H1-type domain-containing protein</fullName>
    </submittedName>
</protein>
<keyword evidence="1" id="KW-0808">Transferase</keyword>
<dbReference type="InterPro" id="IPR051706">
    <property type="entry name" value="Glycosyltransferase_domain"/>
</dbReference>
<dbReference type="InterPro" id="IPR007577">
    <property type="entry name" value="GlycoTrfase_DXD_sugar-bd_CS"/>
</dbReference>
<feature type="compositionally biased region" description="Pro residues" evidence="2">
    <location>
        <begin position="295"/>
        <end position="304"/>
    </location>
</feature>
<sequence>MLNVESWRRHTHGLCQEPVLINDRNVREWIPDMPDEYFRMPAPAPKSDLIRYALLYHHGGLYMDADFVAVKDMDPILALLETHDFISYQEKGEPGQACSSAFSSNLLGGRKGSPVHKFIWERQKEKMRVRCGRKDADGNQACCFDSSRKTCSVPWASLGEGVSHPAFNELLRTGEIFETFCFADEWTFVPDHFAYSVEHIPSKAEALKYMEDRGIRKPLDRIVYHLFNAITPLKSWKCMTLLDPRRLVGYLYTESFKSESGRRPVPKTDDSEAWLKAHPEFKKYQEVYNGWQPCPGPVPDPETTPMPNEQKDPAQGSDCKIFTLWEYKSGPPMSVTLNVEGWRRHSKGRCGEPVLINDDNVLTYLPDMPVEYFRMPYSQAKSDIIRYGLLFHHGGMYMDTDFLVVKDLDEILDLTQSYDLVSYIDDSSGSLEKGACSKHFSSNFMASRKGSTFMKAVWEKQKQLMVTHCPLSEREMEKVCCFDNSRVECHIPWAGIGEGVSHGVFEELDSDGVAIKSYCFADDRGFTPPDMINILPGSAASATQAWQRMGKATSKDPWGRIMYHTFNSIMPWSGYTCKQIFNATSVYGKLNLLSYTTGSGSQALPATADHLEWLQKHKMKRLSEKTVGLPC</sequence>
<comment type="caution">
    <text evidence="3">The sequence shown here is derived from an EMBL/GenBank/DDBJ whole genome shotgun (WGS) entry which is preliminary data.</text>
</comment>
<accession>A0ABP0M452</accession>
<dbReference type="Proteomes" id="UP001642464">
    <property type="component" value="Unassembled WGS sequence"/>
</dbReference>
<dbReference type="PANTHER" id="PTHR32385">
    <property type="entry name" value="MANNOSYL PHOSPHORYLINOSITOL CERAMIDE SYNTHASE"/>
    <property type="match status" value="1"/>
</dbReference>
<evidence type="ECO:0000256" key="2">
    <source>
        <dbReference type="SAM" id="MobiDB-lite"/>
    </source>
</evidence>
<dbReference type="InterPro" id="IPR029044">
    <property type="entry name" value="Nucleotide-diphossugar_trans"/>
</dbReference>
<organism evidence="3 4">
    <name type="scientific">Durusdinium trenchii</name>
    <dbReference type="NCBI Taxonomy" id="1381693"/>
    <lineage>
        <taxon>Eukaryota</taxon>
        <taxon>Sar</taxon>
        <taxon>Alveolata</taxon>
        <taxon>Dinophyceae</taxon>
        <taxon>Suessiales</taxon>
        <taxon>Symbiodiniaceae</taxon>
        <taxon>Durusdinium</taxon>
    </lineage>
</organism>
<dbReference type="PANTHER" id="PTHR32385:SF15">
    <property type="entry name" value="INOSITOL PHOSPHOCERAMIDE MANNOSYLTRANSFERASE 1"/>
    <property type="match status" value="1"/>
</dbReference>
<name>A0ABP0M452_9DINO</name>
<keyword evidence="4" id="KW-1185">Reference proteome</keyword>
<evidence type="ECO:0000313" key="4">
    <source>
        <dbReference type="Proteomes" id="UP001642464"/>
    </source>
</evidence>
<gene>
    <name evidence="3" type="ORF">SCF082_LOCUS26065</name>
</gene>
<dbReference type="Pfam" id="PF04488">
    <property type="entry name" value="Gly_transf_sug"/>
    <property type="match status" value="2"/>
</dbReference>
<reference evidence="3 4" key="1">
    <citation type="submission" date="2024-02" db="EMBL/GenBank/DDBJ databases">
        <authorList>
            <person name="Chen Y."/>
            <person name="Shah S."/>
            <person name="Dougan E. K."/>
            <person name="Thang M."/>
            <person name="Chan C."/>
        </authorList>
    </citation>
    <scope>NUCLEOTIDE SEQUENCE [LARGE SCALE GENOMIC DNA]</scope>
</reference>
<dbReference type="EMBL" id="CAXAMM010019691">
    <property type="protein sequence ID" value="CAK9046258.1"/>
    <property type="molecule type" value="Genomic_DNA"/>
</dbReference>